<dbReference type="PANTHER" id="PTHR24320:SF282">
    <property type="entry name" value="WW DOMAIN-CONTAINING OXIDOREDUCTASE"/>
    <property type="match status" value="1"/>
</dbReference>
<evidence type="ECO:0000313" key="5">
    <source>
        <dbReference type="Proteomes" id="UP000799118"/>
    </source>
</evidence>
<dbReference type="Pfam" id="PF00106">
    <property type="entry name" value="adh_short"/>
    <property type="match status" value="1"/>
</dbReference>
<dbReference type="Proteomes" id="UP000799118">
    <property type="component" value="Unassembled WGS sequence"/>
</dbReference>
<dbReference type="PANTHER" id="PTHR24320">
    <property type="entry name" value="RETINOL DEHYDROGENASE"/>
    <property type="match status" value="1"/>
</dbReference>
<evidence type="ECO:0000256" key="1">
    <source>
        <dbReference type="ARBA" id="ARBA00006484"/>
    </source>
</evidence>
<dbReference type="InterPro" id="IPR036291">
    <property type="entry name" value="NAD(P)-bd_dom_sf"/>
</dbReference>
<proteinExistence type="inferred from homology"/>
<organism evidence="4 5">
    <name type="scientific">Gymnopus androsaceus JB14</name>
    <dbReference type="NCBI Taxonomy" id="1447944"/>
    <lineage>
        <taxon>Eukaryota</taxon>
        <taxon>Fungi</taxon>
        <taxon>Dikarya</taxon>
        <taxon>Basidiomycota</taxon>
        <taxon>Agaricomycotina</taxon>
        <taxon>Agaricomycetes</taxon>
        <taxon>Agaricomycetidae</taxon>
        <taxon>Agaricales</taxon>
        <taxon>Marasmiineae</taxon>
        <taxon>Omphalotaceae</taxon>
        <taxon>Gymnopus</taxon>
    </lineage>
</organism>
<dbReference type="GO" id="GO:0016491">
    <property type="term" value="F:oxidoreductase activity"/>
    <property type="evidence" value="ECO:0007669"/>
    <property type="project" value="UniProtKB-KW"/>
</dbReference>
<evidence type="ECO:0000313" key="4">
    <source>
        <dbReference type="EMBL" id="KAE9400069.1"/>
    </source>
</evidence>
<dbReference type="SUPFAM" id="SSF51735">
    <property type="entry name" value="NAD(P)-binding Rossmann-fold domains"/>
    <property type="match status" value="1"/>
</dbReference>
<evidence type="ECO:0000256" key="2">
    <source>
        <dbReference type="ARBA" id="ARBA00022857"/>
    </source>
</evidence>
<dbReference type="EMBL" id="ML769461">
    <property type="protein sequence ID" value="KAE9400069.1"/>
    <property type="molecule type" value="Genomic_DNA"/>
</dbReference>
<sequence length="397" mass="44014">MKNFRNFCSTSIPRTHAALQLRCFANVFMIIYATASTSSPQICMNMPVVEPFLLAQSQRRLNRLFSKDEIRRVKWMWVMGVEGATADMVSFKWLEQICATRTAESTGQHTAFISTSAGRVAIVTGGNTGIGLVTVRELARHGAKVYMFSRSESRATKAIGDIKKEIPDANLEFVKFDLQSLKSANEAAETFLTKETRLHMLINNAGIVCNGTGHVALTLPFLPLLKQTAAEPNSHVRIVNLTSAASQMAYQPIFTSLETLNRPYVSTWIRYGNSKLTNMLITNELQKRLEGTGIYCLSVHPRIISTDLWLGMDQTSPWLSWLGAIRQRVMLTPSQGALTQLYAATSIEIEEKDLKAAYLVPYGKVGCKTSLAKDKDGKLGGAFMELCEKLIANSKKS</sequence>
<dbReference type="OrthoDB" id="191139at2759"/>
<accession>A0A6A4HNM6</accession>
<gene>
    <name evidence="4" type="ORF">BT96DRAFT_1019118</name>
</gene>
<dbReference type="PRINTS" id="PR00081">
    <property type="entry name" value="GDHRDH"/>
</dbReference>
<name>A0A6A4HNM6_9AGAR</name>
<dbReference type="Gene3D" id="3.40.50.720">
    <property type="entry name" value="NAD(P)-binding Rossmann-like Domain"/>
    <property type="match status" value="1"/>
</dbReference>
<keyword evidence="3" id="KW-0560">Oxidoreductase</keyword>
<protein>
    <submittedName>
        <fullName evidence="4">NAD(P)-binding protein</fullName>
    </submittedName>
</protein>
<dbReference type="AlphaFoldDB" id="A0A6A4HNM6"/>
<dbReference type="InterPro" id="IPR002347">
    <property type="entry name" value="SDR_fam"/>
</dbReference>
<comment type="similarity">
    <text evidence="1">Belongs to the short-chain dehydrogenases/reductases (SDR) family.</text>
</comment>
<reference evidence="4" key="1">
    <citation type="journal article" date="2019" name="Environ. Microbiol.">
        <title>Fungal ecological strategies reflected in gene transcription - a case study of two litter decomposers.</title>
        <authorList>
            <person name="Barbi F."/>
            <person name="Kohler A."/>
            <person name="Barry K."/>
            <person name="Baskaran P."/>
            <person name="Daum C."/>
            <person name="Fauchery L."/>
            <person name="Ihrmark K."/>
            <person name="Kuo A."/>
            <person name="LaButti K."/>
            <person name="Lipzen A."/>
            <person name="Morin E."/>
            <person name="Grigoriev I.V."/>
            <person name="Henrissat B."/>
            <person name="Lindahl B."/>
            <person name="Martin F."/>
        </authorList>
    </citation>
    <scope>NUCLEOTIDE SEQUENCE</scope>
    <source>
        <strain evidence="4">JB14</strain>
    </source>
</reference>
<keyword evidence="2" id="KW-0521">NADP</keyword>
<keyword evidence="5" id="KW-1185">Reference proteome</keyword>
<evidence type="ECO:0000256" key="3">
    <source>
        <dbReference type="ARBA" id="ARBA00023002"/>
    </source>
</evidence>